<sequence>MAVTLRSGHATGTKVPRSPHKRRRGSRLAAREPPAPQQLPSPKPEHSDDEDDDIIEIKCPTDEALSTNPDYIALTSARRVLEGTCHDLRRQMVTLSEWSARVARAQSKREVLAVYREVLSRAPTPASVMTSPTVHWDRYSAALGARVGAGAFDPSEPSVEFKQMQMFKR</sequence>
<feature type="compositionally biased region" description="Basic residues" evidence="1">
    <location>
        <begin position="17"/>
        <end position="26"/>
    </location>
</feature>
<organism evidence="2 3">
    <name type="scientific">Diutina rugosa</name>
    <name type="common">Yeast</name>
    <name type="synonym">Candida rugosa</name>
    <dbReference type="NCBI Taxonomy" id="5481"/>
    <lineage>
        <taxon>Eukaryota</taxon>
        <taxon>Fungi</taxon>
        <taxon>Dikarya</taxon>
        <taxon>Ascomycota</taxon>
        <taxon>Saccharomycotina</taxon>
        <taxon>Pichiomycetes</taxon>
        <taxon>Debaryomycetaceae</taxon>
        <taxon>Diutina</taxon>
    </lineage>
</organism>
<feature type="compositionally biased region" description="Pro residues" evidence="1">
    <location>
        <begin position="33"/>
        <end position="42"/>
    </location>
</feature>
<gene>
    <name evidence="2" type="ORF">DIURU_002386</name>
</gene>
<proteinExistence type="predicted"/>
<evidence type="ECO:0000256" key="1">
    <source>
        <dbReference type="SAM" id="MobiDB-lite"/>
    </source>
</evidence>
<dbReference type="AlphaFoldDB" id="A0A642UQK3"/>
<dbReference type="VEuPathDB" id="FungiDB:DIURU_002386"/>
<name>A0A642UQK3_DIURU</name>
<evidence type="ECO:0000313" key="3">
    <source>
        <dbReference type="Proteomes" id="UP000449547"/>
    </source>
</evidence>
<feature type="region of interest" description="Disordered" evidence="1">
    <location>
        <begin position="1"/>
        <end position="51"/>
    </location>
</feature>
<dbReference type="GeneID" id="54781037"/>
<keyword evidence="3" id="KW-1185">Reference proteome</keyword>
<dbReference type="RefSeq" id="XP_034012802.1">
    <property type="nucleotide sequence ID" value="XM_034155031.1"/>
</dbReference>
<reference evidence="2 3" key="1">
    <citation type="submission" date="2019-07" db="EMBL/GenBank/DDBJ databases">
        <title>Genome assembly of two rare yeast pathogens: Diutina rugosa and Trichomonascus ciferrii.</title>
        <authorList>
            <person name="Mixao V."/>
            <person name="Saus E."/>
            <person name="Hansen A."/>
            <person name="Lass-Flor C."/>
            <person name="Gabaldon T."/>
        </authorList>
    </citation>
    <scope>NUCLEOTIDE SEQUENCE [LARGE SCALE GENOMIC DNA]</scope>
    <source>
        <strain evidence="2 3">CBS 613</strain>
    </source>
</reference>
<comment type="caution">
    <text evidence="2">The sequence shown here is derived from an EMBL/GenBank/DDBJ whole genome shotgun (WGS) entry which is preliminary data.</text>
</comment>
<dbReference type="Proteomes" id="UP000449547">
    <property type="component" value="Unassembled WGS sequence"/>
</dbReference>
<accession>A0A642UQK3</accession>
<dbReference type="EMBL" id="SWFT01000067">
    <property type="protein sequence ID" value="KAA8903500.1"/>
    <property type="molecule type" value="Genomic_DNA"/>
</dbReference>
<evidence type="ECO:0000313" key="2">
    <source>
        <dbReference type="EMBL" id="KAA8903500.1"/>
    </source>
</evidence>
<protein>
    <submittedName>
        <fullName evidence="2">Uncharacterized protein</fullName>
    </submittedName>
</protein>